<keyword evidence="3" id="KW-1003">Cell membrane</keyword>
<name>X1E4R7_9ZZZZ</name>
<dbReference type="PANTHER" id="PTHR43394:SF1">
    <property type="entry name" value="ATP-BINDING CASSETTE SUB-FAMILY B MEMBER 10, MITOCHONDRIAL"/>
    <property type="match status" value="1"/>
</dbReference>
<keyword evidence="6" id="KW-0067">ATP-binding</keyword>
<gene>
    <name evidence="10" type="ORF">S03H2_08084</name>
</gene>
<keyword evidence="4" id="KW-0812">Transmembrane</keyword>
<proteinExistence type="predicted"/>
<keyword evidence="5" id="KW-0547">Nucleotide-binding</keyword>
<sequence>VLTDVSFEIKPGQMVALVGITGSGKTTIINLLERFYEFERGNILLDGLDIREWRISELRSRIGLVMQDVFIFAGSIAENISLGDKKITRETLEEVSKQVNAFQFIKRLSGNFDHEVMEEGATLSAGERQLLALSRALAYDPTLLIFDEATSSVDPETERLIQDSIFSLSRRKPTFIIAHRPSTIQLVDKILVMHHGRIVEQGAHEELMSLGNIYFRLNRLWEKELNTPKPVL</sequence>
<protein>
    <recommendedName>
        <fullName evidence="9">ABC transporter domain-containing protein</fullName>
    </recommendedName>
</protein>
<evidence type="ECO:0000256" key="2">
    <source>
        <dbReference type="ARBA" id="ARBA00022448"/>
    </source>
</evidence>
<dbReference type="AlphaFoldDB" id="X1E4R7"/>
<comment type="subcellular location">
    <subcellularLocation>
        <location evidence="1">Cell membrane</location>
        <topology evidence="1">Multi-pass membrane protein</topology>
    </subcellularLocation>
</comment>
<keyword evidence="2" id="KW-0813">Transport</keyword>
<dbReference type="InterPro" id="IPR003593">
    <property type="entry name" value="AAA+_ATPase"/>
</dbReference>
<feature type="domain" description="ABC transporter" evidence="9">
    <location>
        <begin position="1"/>
        <end position="220"/>
    </location>
</feature>
<evidence type="ECO:0000256" key="6">
    <source>
        <dbReference type="ARBA" id="ARBA00022840"/>
    </source>
</evidence>
<dbReference type="GO" id="GO:0016887">
    <property type="term" value="F:ATP hydrolysis activity"/>
    <property type="evidence" value="ECO:0007669"/>
    <property type="project" value="InterPro"/>
</dbReference>
<dbReference type="FunFam" id="3.40.50.300:FF:000221">
    <property type="entry name" value="Multidrug ABC transporter ATP-binding protein"/>
    <property type="match status" value="1"/>
</dbReference>
<keyword evidence="8" id="KW-0472">Membrane</keyword>
<dbReference type="SUPFAM" id="SSF52540">
    <property type="entry name" value="P-loop containing nucleoside triphosphate hydrolases"/>
    <property type="match status" value="1"/>
</dbReference>
<dbReference type="EMBL" id="BARU01003859">
    <property type="protein sequence ID" value="GAH28256.1"/>
    <property type="molecule type" value="Genomic_DNA"/>
</dbReference>
<evidence type="ECO:0000313" key="10">
    <source>
        <dbReference type="EMBL" id="GAH28256.1"/>
    </source>
</evidence>
<dbReference type="InterPro" id="IPR027417">
    <property type="entry name" value="P-loop_NTPase"/>
</dbReference>
<organism evidence="10">
    <name type="scientific">marine sediment metagenome</name>
    <dbReference type="NCBI Taxonomy" id="412755"/>
    <lineage>
        <taxon>unclassified sequences</taxon>
        <taxon>metagenomes</taxon>
        <taxon>ecological metagenomes</taxon>
    </lineage>
</organism>
<dbReference type="PANTHER" id="PTHR43394">
    <property type="entry name" value="ATP-DEPENDENT PERMEASE MDL1, MITOCHONDRIAL"/>
    <property type="match status" value="1"/>
</dbReference>
<evidence type="ECO:0000256" key="3">
    <source>
        <dbReference type="ARBA" id="ARBA00022475"/>
    </source>
</evidence>
<dbReference type="InterPro" id="IPR039421">
    <property type="entry name" value="Type_1_exporter"/>
</dbReference>
<evidence type="ECO:0000256" key="4">
    <source>
        <dbReference type="ARBA" id="ARBA00022692"/>
    </source>
</evidence>
<dbReference type="GO" id="GO:0015421">
    <property type="term" value="F:ABC-type oligopeptide transporter activity"/>
    <property type="evidence" value="ECO:0007669"/>
    <property type="project" value="TreeGrafter"/>
</dbReference>
<dbReference type="SMART" id="SM00382">
    <property type="entry name" value="AAA"/>
    <property type="match status" value="1"/>
</dbReference>
<evidence type="ECO:0000256" key="5">
    <source>
        <dbReference type="ARBA" id="ARBA00022741"/>
    </source>
</evidence>
<keyword evidence="7" id="KW-1133">Transmembrane helix</keyword>
<reference evidence="10" key="1">
    <citation type="journal article" date="2014" name="Front. Microbiol.">
        <title>High frequency of phylogenetically diverse reductive dehalogenase-homologous genes in deep subseafloor sedimentary metagenomes.</title>
        <authorList>
            <person name="Kawai M."/>
            <person name="Futagami T."/>
            <person name="Toyoda A."/>
            <person name="Takaki Y."/>
            <person name="Nishi S."/>
            <person name="Hori S."/>
            <person name="Arai W."/>
            <person name="Tsubouchi T."/>
            <person name="Morono Y."/>
            <person name="Uchiyama I."/>
            <person name="Ito T."/>
            <person name="Fujiyama A."/>
            <person name="Inagaki F."/>
            <person name="Takami H."/>
        </authorList>
    </citation>
    <scope>NUCLEOTIDE SEQUENCE</scope>
    <source>
        <strain evidence="10">Expedition CK06-06</strain>
    </source>
</reference>
<evidence type="ECO:0000256" key="7">
    <source>
        <dbReference type="ARBA" id="ARBA00022989"/>
    </source>
</evidence>
<comment type="caution">
    <text evidence="10">The sequence shown here is derived from an EMBL/GenBank/DDBJ whole genome shotgun (WGS) entry which is preliminary data.</text>
</comment>
<dbReference type="Pfam" id="PF00005">
    <property type="entry name" value="ABC_tran"/>
    <property type="match status" value="1"/>
</dbReference>
<dbReference type="PROSITE" id="PS50893">
    <property type="entry name" value="ABC_TRANSPORTER_2"/>
    <property type="match status" value="1"/>
</dbReference>
<dbReference type="GO" id="GO:0005886">
    <property type="term" value="C:plasma membrane"/>
    <property type="evidence" value="ECO:0007669"/>
    <property type="project" value="UniProtKB-SubCell"/>
</dbReference>
<dbReference type="GO" id="GO:0005524">
    <property type="term" value="F:ATP binding"/>
    <property type="evidence" value="ECO:0007669"/>
    <property type="project" value="UniProtKB-KW"/>
</dbReference>
<evidence type="ECO:0000256" key="1">
    <source>
        <dbReference type="ARBA" id="ARBA00004651"/>
    </source>
</evidence>
<accession>X1E4R7</accession>
<evidence type="ECO:0000259" key="9">
    <source>
        <dbReference type="PROSITE" id="PS50893"/>
    </source>
</evidence>
<feature type="non-terminal residue" evidence="10">
    <location>
        <position position="1"/>
    </location>
</feature>
<evidence type="ECO:0000256" key="8">
    <source>
        <dbReference type="ARBA" id="ARBA00023136"/>
    </source>
</evidence>
<dbReference type="Gene3D" id="3.40.50.300">
    <property type="entry name" value="P-loop containing nucleotide triphosphate hydrolases"/>
    <property type="match status" value="1"/>
</dbReference>
<dbReference type="InterPro" id="IPR003439">
    <property type="entry name" value="ABC_transporter-like_ATP-bd"/>
</dbReference>
<dbReference type="PROSITE" id="PS00211">
    <property type="entry name" value="ABC_TRANSPORTER_1"/>
    <property type="match status" value="1"/>
</dbReference>
<dbReference type="InterPro" id="IPR017871">
    <property type="entry name" value="ABC_transporter-like_CS"/>
</dbReference>